<accession>A0AAW1CXY8</accession>
<evidence type="ECO:0000256" key="3">
    <source>
        <dbReference type="SAM" id="MobiDB-lite"/>
    </source>
</evidence>
<feature type="region of interest" description="Disordered" evidence="3">
    <location>
        <begin position="903"/>
        <end position="927"/>
    </location>
</feature>
<dbReference type="AlphaFoldDB" id="A0AAW1CXY8"/>
<dbReference type="PANTHER" id="PTHR12839">
    <property type="entry name" value="NONSENSE-MEDIATED MRNA DECAY PROTEIN 2 UP-FRAMESHIFT SUPPRESSOR 2"/>
    <property type="match status" value="1"/>
</dbReference>
<feature type="compositionally biased region" description="Acidic residues" evidence="3">
    <location>
        <begin position="903"/>
        <end position="912"/>
    </location>
</feature>
<dbReference type="InterPro" id="IPR003890">
    <property type="entry name" value="MIF4G-like_typ-3"/>
</dbReference>
<gene>
    <name evidence="5" type="ORF">O3M35_011806</name>
</gene>
<evidence type="ECO:0000256" key="2">
    <source>
        <dbReference type="ARBA" id="ARBA00022490"/>
    </source>
</evidence>
<dbReference type="PANTHER" id="PTHR12839:SF7">
    <property type="entry name" value="REGULATOR OF NONSENSE TRANSCRIPTS 2"/>
    <property type="match status" value="1"/>
</dbReference>
<feature type="domain" description="MIF4G" evidence="4">
    <location>
        <begin position="429"/>
        <end position="618"/>
    </location>
</feature>
<dbReference type="GO" id="GO:0035145">
    <property type="term" value="C:exon-exon junction complex"/>
    <property type="evidence" value="ECO:0007669"/>
    <property type="project" value="TreeGrafter"/>
</dbReference>
<feature type="region of interest" description="Disordered" evidence="3">
    <location>
        <begin position="372"/>
        <end position="393"/>
    </location>
</feature>
<dbReference type="FunFam" id="1.25.40.180:FF:000014">
    <property type="entry name" value="Putative regulator of nonsense transcripts 2"/>
    <property type="match status" value="1"/>
</dbReference>
<evidence type="ECO:0000259" key="4">
    <source>
        <dbReference type="SMART" id="SM00543"/>
    </source>
</evidence>
<feature type="domain" description="MIF4G" evidence="4">
    <location>
        <begin position="66"/>
        <end position="293"/>
    </location>
</feature>
<dbReference type="GO" id="GO:0005737">
    <property type="term" value="C:cytoplasm"/>
    <property type="evidence" value="ECO:0007669"/>
    <property type="project" value="UniProtKB-SubCell"/>
</dbReference>
<dbReference type="SMART" id="SM00543">
    <property type="entry name" value="MIF4G"/>
    <property type="match status" value="3"/>
</dbReference>
<proteinExistence type="predicted"/>
<keyword evidence="2" id="KW-0963">Cytoplasm</keyword>
<dbReference type="GO" id="GO:0000184">
    <property type="term" value="P:nuclear-transcribed mRNA catabolic process, nonsense-mediated decay"/>
    <property type="evidence" value="ECO:0007669"/>
    <property type="project" value="InterPro"/>
</dbReference>
<dbReference type="FunFam" id="1.25.40.180:FF:000023">
    <property type="entry name" value="regulator of nonsense transcripts 2 isoform X1"/>
    <property type="match status" value="1"/>
</dbReference>
<feature type="compositionally biased region" description="Polar residues" evidence="3">
    <location>
        <begin position="1031"/>
        <end position="1044"/>
    </location>
</feature>
<evidence type="ECO:0000313" key="5">
    <source>
        <dbReference type="EMBL" id="KAK9503182.1"/>
    </source>
</evidence>
<evidence type="ECO:0000313" key="6">
    <source>
        <dbReference type="Proteomes" id="UP001461498"/>
    </source>
</evidence>
<evidence type="ECO:0000256" key="1">
    <source>
        <dbReference type="ARBA" id="ARBA00004496"/>
    </source>
</evidence>
<feature type="domain" description="MIF4G" evidence="4">
    <location>
        <begin position="633"/>
        <end position="846"/>
    </location>
</feature>
<protein>
    <recommendedName>
        <fullName evidence="4">MIF4G domain-containing protein</fullName>
    </recommendedName>
</protein>
<dbReference type="InterPro" id="IPR039762">
    <property type="entry name" value="Nmd2/UPF2"/>
</dbReference>
<dbReference type="EMBL" id="JAPXFL010000008">
    <property type="protein sequence ID" value="KAK9503182.1"/>
    <property type="molecule type" value="Genomic_DNA"/>
</dbReference>
<comment type="subcellular location">
    <subcellularLocation>
        <location evidence="1">Cytoplasm</location>
    </subcellularLocation>
</comment>
<dbReference type="InterPro" id="IPR016024">
    <property type="entry name" value="ARM-type_fold"/>
</dbReference>
<feature type="region of interest" description="Disordered" evidence="3">
    <location>
        <begin position="1027"/>
        <end position="1051"/>
    </location>
</feature>
<dbReference type="Gene3D" id="4.10.80.160">
    <property type="match status" value="1"/>
</dbReference>
<organism evidence="5 6">
    <name type="scientific">Rhynocoris fuscipes</name>
    <dbReference type="NCBI Taxonomy" id="488301"/>
    <lineage>
        <taxon>Eukaryota</taxon>
        <taxon>Metazoa</taxon>
        <taxon>Ecdysozoa</taxon>
        <taxon>Arthropoda</taxon>
        <taxon>Hexapoda</taxon>
        <taxon>Insecta</taxon>
        <taxon>Pterygota</taxon>
        <taxon>Neoptera</taxon>
        <taxon>Paraneoptera</taxon>
        <taxon>Hemiptera</taxon>
        <taxon>Heteroptera</taxon>
        <taxon>Panheteroptera</taxon>
        <taxon>Cimicomorpha</taxon>
        <taxon>Reduviidae</taxon>
        <taxon>Harpactorinae</taxon>
        <taxon>Harpactorini</taxon>
        <taxon>Rhynocoris</taxon>
    </lineage>
</organism>
<dbReference type="Gene3D" id="1.25.40.180">
    <property type="match status" value="3"/>
</dbReference>
<dbReference type="GO" id="GO:0003723">
    <property type="term" value="F:RNA binding"/>
    <property type="evidence" value="ECO:0007669"/>
    <property type="project" value="InterPro"/>
</dbReference>
<dbReference type="Pfam" id="PF02854">
    <property type="entry name" value="MIF4G"/>
    <property type="match status" value="3"/>
</dbReference>
<keyword evidence="6" id="KW-1185">Reference proteome</keyword>
<dbReference type="SUPFAM" id="SSF48371">
    <property type="entry name" value="ARM repeat"/>
    <property type="match status" value="3"/>
</dbReference>
<dbReference type="Pfam" id="PF04050">
    <property type="entry name" value="Upf2"/>
    <property type="match status" value="1"/>
</dbReference>
<dbReference type="Proteomes" id="UP001461498">
    <property type="component" value="Unassembled WGS sequence"/>
</dbReference>
<sequence>MAVSDPDTLLNIDSNDVTDKEKAELLQFIDEFNKRLEHKLDLFNKNQLSCKRRPDGSALSKLDSSLKKNSAFVKRLRNFTGGQLDTFLKDLSGLNLSKYLSEVAAALVEVKLKITDVPAAVQLCCNIHWTYADFATIFLEQWIKTLPTKKNEPIENVSKLRVDLRFYGDLVSSGMLSNKEALPLLGTVLTILTNRDKENHHNVNIIISFCKHCGEDFAGLVPKHIRKLCEKYNVELPRSTLLSVEKQNNVRALFRDYYASLCQHLLKDHAAVQAFERQNEQLLRLKGEVRQDRVMQLEVMQNDLQSLLNSTETLAELLDQPLPPLPNIGSSSDRSPVDVDEGLSLDEGIWEDEESRCFYQVFPNLQEYLPSVKSTQDQPPAEPPMSEEKLDEDLKDEDFEVEEVLKEDEPSLNEEPEDIGGTNVKVVLESFLNNLPSCVNREMIDNAAVEFVVFLNTKTARRKLLKALFGVPRTRLDLLPFYGRLVAILNPVIPEIATNLTSLLKQDFKYHIRKKDQINLESKIKVSRYIGELVKFGLFPTIEALYCLKLLLHDFTHHHIEMACNILETCGRFLYRHNESHRRTKIYMDDMMRLKSATALDIRYTNMIENAYYFVNPPETTTVVKKKRPPLHEFIRKIIFQDLMYPDNERRVLKQLRMIDWENEVTADYAIKCLSSAWKIKFNRISALANLVAGLVEYQEFVGTKVVDSVLEDIRIGMEINLPKMNQRRVAMIKYFGELYNYRLIESSDVFKVLYSLIMFGVSVNKNIPSPLDPPENLIRIRLTCTLLDTCGKFFTHGDVKTKLPYFLTYFQCYFWSKKSASCWNSENKFPVYAQYQLEDCIEKNCPSVKLYSSYFEAVTAVKNLQEQLINEYNIKQANLENGQGLYAAAYSNNDDSILYEENEEDLSDEGSDNEKENKNVNNNNDDDFLMELDKMVSDNVQERLKEAIRPSQDIVVPMLGKTHKTNEKDSSFVLLVRKGNKTQCKSLNVPSDSDLVKNLKYREEVERLEKEKVKKLTLDIQRMQLEDSQEQQQDNSPPTTNVNHQRRVRYSNTQKVDRFLDLYYSK</sequence>
<comment type="caution">
    <text evidence="5">The sequence shown here is derived from an EMBL/GenBank/DDBJ whole genome shotgun (WGS) entry which is preliminary data.</text>
</comment>
<name>A0AAW1CXY8_9HEMI</name>
<reference evidence="5 6" key="1">
    <citation type="submission" date="2022-12" db="EMBL/GenBank/DDBJ databases">
        <title>Chromosome-level genome assembly of true bugs.</title>
        <authorList>
            <person name="Ma L."/>
            <person name="Li H."/>
        </authorList>
    </citation>
    <scope>NUCLEOTIDE SEQUENCE [LARGE SCALE GENOMIC DNA]</scope>
    <source>
        <strain evidence="5">Lab_2022b</strain>
    </source>
</reference>
<dbReference type="InterPro" id="IPR007193">
    <property type="entry name" value="Upf2/Nmd2_C"/>
</dbReference>